<comment type="caution">
    <text evidence="15">The sequence shown here is derived from an EMBL/GenBank/DDBJ whole genome shotgun (WGS) entry which is preliminary data.</text>
</comment>
<accession>A0A836GRT7</accession>
<keyword evidence="9" id="KW-0156">Chromatin regulator</keyword>
<keyword evidence="3" id="KW-1017">Isopeptide bond</keyword>
<dbReference type="GO" id="GO:0045892">
    <property type="term" value="P:negative regulation of DNA-templated transcription"/>
    <property type="evidence" value="ECO:0007669"/>
    <property type="project" value="TreeGrafter"/>
</dbReference>
<dbReference type="InterPro" id="IPR050548">
    <property type="entry name" value="PcG_chromatin_remod_factors"/>
</dbReference>
<keyword evidence="6 11" id="KW-0863">Zinc-finger</keyword>
<evidence type="ECO:0000256" key="5">
    <source>
        <dbReference type="ARBA" id="ARBA00022723"/>
    </source>
</evidence>
<keyword evidence="2" id="KW-0678">Repressor</keyword>
<dbReference type="SUPFAM" id="SSF57903">
    <property type="entry name" value="FYVE/PHD zinc finger"/>
    <property type="match status" value="2"/>
</dbReference>
<feature type="non-terminal residue" evidence="15">
    <location>
        <position position="1"/>
    </location>
</feature>
<keyword evidence="4" id="KW-0597">Phosphoprotein</keyword>
<feature type="region of interest" description="Disordered" evidence="12">
    <location>
        <begin position="382"/>
        <end position="412"/>
    </location>
</feature>
<keyword evidence="10" id="KW-0539">Nucleus</keyword>
<evidence type="ECO:0000256" key="12">
    <source>
        <dbReference type="SAM" id="MobiDB-lite"/>
    </source>
</evidence>
<dbReference type="PANTHER" id="PTHR12247:SF139">
    <property type="entry name" value="ATHERIN-RELATED"/>
    <property type="match status" value="1"/>
</dbReference>
<feature type="compositionally biased region" description="Low complexity" evidence="12">
    <location>
        <begin position="294"/>
        <end position="310"/>
    </location>
</feature>
<dbReference type="Gene3D" id="3.30.40.10">
    <property type="entry name" value="Zinc/RING finger domain, C3HC4 (zinc finger)"/>
    <property type="match status" value="1"/>
</dbReference>
<evidence type="ECO:0000313" key="16">
    <source>
        <dbReference type="Proteomes" id="UP000669903"/>
    </source>
</evidence>
<dbReference type="EMBL" id="JAANIC010000615">
    <property type="protein sequence ID" value="KAG5347590.1"/>
    <property type="molecule type" value="Genomic_DNA"/>
</dbReference>
<keyword evidence="7" id="KW-0862">Zinc</keyword>
<dbReference type="GO" id="GO:0003682">
    <property type="term" value="F:chromatin binding"/>
    <property type="evidence" value="ECO:0007669"/>
    <property type="project" value="TreeGrafter"/>
</dbReference>
<feature type="region of interest" description="Disordered" evidence="12">
    <location>
        <begin position="433"/>
        <end position="512"/>
    </location>
</feature>
<evidence type="ECO:0000256" key="10">
    <source>
        <dbReference type="ARBA" id="ARBA00023242"/>
    </source>
</evidence>
<feature type="region of interest" description="Disordered" evidence="12">
    <location>
        <begin position="250"/>
        <end position="269"/>
    </location>
</feature>
<feature type="region of interest" description="Disordered" evidence="12">
    <location>
        <begin position="630"/>
        <end position="685"/>
    </location>
</feature>
<dbReference type="GO" id="GO:0042393">
    <property type="term" value="F:histone binding"/>
    <property type="evidence" value="ECO:0007669"/>
    <property type="project" value="TreeGrafter"/>
</dbReference>
<dbReference type="GO" id="GO:0005634">
    <property type="term" value="C:nucleus"/>
    <property type="evidence" value="ECO:0007669"/>
    <property type="project" value="UniProtKB-SubCell"/>
</dbReference>
<feature type="compositionally biased region" description="Basic and acidic residues" evidence="12">
    <location>
        <begin position="383"/>
        <end position="392"/>
    </location>
</feature>
<reference evidence="15" key="1">
    <citation type="submission" date="2020-03" db="EMBL/GenBank/DDBJ databases">
        <title>Relaxed selection underlies rapid genomic changes in the transitions from sociality to social parasitism in ants.</title>
        <authorList>
            <person name="Bi X."/>
        </authorList>
    </citation>
    <scope>NUCLEOTIDE SEQUENCE</scope>
    <source>
        <strain evidence="15">BGI-DK2014a</strain>
        <tissue evidence="15">Whole body</tissue>
    </source>
</reference>
<dbReference type="Proteomes" id="UP000669903">
    <property type="component" value="Unassembled WGS sequence"/>
</dbReference>
<sequence>GKIVQERLTATGGRIAKERRGRGRGDKVSRRVAPRVSIRMTKMQQHPVQAAPRITHEDHILEAIDQLRRRKARPDADRICNYLLRNYAVDARDTIADLHRLIEVEKVIQVDYKGNTSYRNAKKWTRLQLFKNRPEGFLKEKLNSSMVSSAVAELVVEEPDYLDQGVPAGRLIEQLLDGVSSPTSRRVVEEFLGREVACGNLARLSNGNYSLVATSDMTTDATPSRRGGDSQPSSSAAVACALENGNATQRRVGKEAAATNGTLTNGTNGITTKAATKTAAAAATAAELYEFNETDNLTDTTSNTSRSSSRQANDSPKLDRQLQQQNSIKKKECYEVNDKKNVERGDIASVEVACNGVVVDGDKRERNSLVIATPTSTTIDNNIVKDEPKSNDVQKTTSNLKRSAKAERKQRLFARTDDRMDIEIKFEDYQQIKDEREKREETGRRSSEDREDEDAGRSSSTNTSPTPSNVNTSGFRSARRKRARKVFDPSDNNLVKRKRGRPGHKNSLLQDQDPVKVIVKDGPFRQCSLCAKEKQEALVACRDCTVRAHPSCIYSPEEMIQKANSNWQCERCKTCTVCCETSDAGPLATCYNCDDAYHYFCHPSRVTIKSNSKWYCNECTQKQQSKIKIVDNDNQNTHSINGTSRPDSPSSTTILPPVLSPQVSPMRGSSDQMEEDGPKGPIDLNIPDARNWTSEQVYQYFARLFPKDAEVFRQQEIDGHALLMMSRKDVVCGLNLLLGPALKIYRHVLKLQFRRDDPELYWQ</sequence>
<dbReference type="InterPro" id="IPR048589">
    <property type="entry name" value="SAMD1-like_WH"/>
</dbReference>
<evidence type="ECO:0000256" key="2">
    <source>
        <dbReference type="ARBA" id="ARBA00022491"/>
    </source>
</evidence>
<organism evidence="15 16">
    <name type="scientific">Acromyrmex charruanus</name>
    <dbReference type="NCBI Taxonomy" id="2715315"/>
    <lineage>
        <taxon>Eukaryota</taxon>
        <taxon>Metazoa</taxon>
        <taxon>Ecdysozoa</taxon>
        <taxon>Arthropoda</taxon>
        <taxon>Hexapoda</taxon>
        <taxon>Insecta</taxon>
        <taxon>Pterygota</taxon>
        <taxon>Neoptera</taxon>
        <taxon>Endopterygota</taxon>
        <taxon>Hymenoptera</taxon>
        <taxon>Apocrita</taxon>
        <taxon>Aculeata</taxon>
        <taxon>Formicoidea</taxon>
        <taxon>Formicidae</taxon>
        <taxon>Myrmicinae</taxon>
        <taxon>Acromyrmex</taxon>
    </lineage>
</organism>
<evidence type="ECO:0000256" key="1">
    <source>
        <dbReference type="ARBA" id="ARBA00004123"/>
    </source>
</evidence>
<feature type="compositionally biased region" description="Polar residues" evidence="12">
    <location>
        <begin position="661"/>
        <end position="671"/>
    </location>
</feature>
<evidence type="ECO:0000256" key="4">
    <source>
        <dbReference type="ARBA" id="ARBA00022553"/>
    </source>
</evidence>
<comment type="subcellular location">
    <subcellularLocation>
        <location evidence="1">Nucleus</location>
    </subcellularLocation>
</comment>
<feature type="compositionally biased region" description="Low complexity" evidence="12">
    <location>
        <begin position="256"/>
        <end position="269"/>
    </location>
</feature>
<feature type="region of interest" description="Disordered" evidence="12">
    <location>
        <begin position="294"/>
        <end position="330"/>
    </location>
</feature>
<dbReference type="InterPro" id="IPR001965">
    <property type="entry name" value="Znf_PHD"/>
</dbReference>
<evidence type="ECO:0000256" key="6">
    <source>
        <dbReference type="ARBA" id="ARBA00022771"/>
    </source>
</evidence>
<dbReference type="InterPro" id="IPR013083">
    <property type="entry name" value="Znf_RING/FYVE/PHD"/>
</dbReference>
<feature type="region of interest" description="Disordered" evidence="12">
    <location>
        <begin position="217"/>
        <end position="237"/>
    </location>
</feature>
<dbReference type="Pfam" id="PF21524">
    <property type="entry name" value="SAMD1_WH"/>
    <property type="match status" value="1"/>
</dbReference>
<feature type="compositionally biased region" description="Polar residues" evidence="12">
    <location>
        <begin position="630"/>
        <end position="654"/>
    </location>
</feature>
<feature type="domain" description="PHD-type" evidence="13">
    <location>
        <begin position="524"/>
        <end position="575"/>
    </location>
</feature>
<feature type="non-terminal residue" evidence="15">
    <location>
        <position position="763"/>
    </location>
</feature>
<dbReference type="AlphaFoldDB" id="A0A836GRT7"/>
<dbReference type="InterPro" id="IPR019787">
    <property type="entry name" value="Znf_PHD-finger"/>
</dbReference>
<name>A0A836GRT7_9HYME</name>
<evidence type="ECO:0000256" key="8">
    <source>
        <dbReference type="ARBA" id="ARBA00022843"/>
    </source>
</evidence>
<dbReference type="PROSITE" id="PS50016">
    <property type="entry name" value="ZF_PHD_2"/>
    <property type="match status" value="2"/>
</dbReference>
<evidence type="ECO:0000313" key="15">
    <source>
        <dbReference type="EMBL" id="KAG5347590.1"/>
    </source>
</evidence>
<dbReference type="InterPro" id="IPR013761">
    <property type="entry name" value="SAM/pointed_sf"/>
</dbReference>
<protein>
    <submittedName>
        <fullName evidence="15">SAMD1 protein</fullName>
    </submittedName>
</protein>
<evidence type="ECO:0000259" key="13">
    <source>
        <dbReference type="PROSITE" id="PS50016"/>
    </source>
</evidence>
<gene>
    <name evidence="15" type="primary">Samd1</name>
    <name evidence="15" type="ORF">G6Z76_0013388</name>
</gene>
<proteinExistence type="predicted"/>
<evidence type="ECO:0000259" key="14">
    <source>
        <dbReference type="PROSITE" id="PS52014"/>
    </source>
</evidence>
<evidence type="ECO:0000256" key="9">
    <source>
        <dbReference type="ARBA" id="ARBA00022853"/>
    </source>
</evidence>
<feature type="domain" description="SAMD1-like winged helix (WH)" evidence="14">
    <location>
        <begin position="48"/>
        <end position="124"/>
    </location>
</feature>
<feature type="compositionally biased region" description="Basic and acidic residues" evidence="12">
    <location>
        <begin position="433"/>
        <end position="448"/>
    </location>
</feature>
<dbReference type="GO" id="GO:0006325">
    <property type="term" value="P:chromatin organization"/>
    <property type="evidence" value="ECO:0007669"/>
    <property type="project" value="UniProtKB-KW"/>
</dbReference>
<dbReference type="SUPFAM" id="SSF47769">
    <property type="entry name" value="SAM/Pointed domain"/>
    <property type="match status" value="1"/>
</dbReference>
<feature type="compositionally biased region" description="Basic residues" evidence="12">
    <location>
        <begin position="495"/>
        <end position="504"/>
    </location>
</feature>
<keyword evidence="8" id="KW-0832">Ubl conjugation</keyword>
<evidence type="ECO:0000256" key="7">
    <source>
        <dbReference type="ARBA" id="ARBA00022833"/>
    </source>
</evidence>
<dbReference type="Gene3D" id="1.10.150.50">
    <property type="entry name" value="Transcription Factor, Ets-1"/>
    <property type="match status" value="1"/>
</dbReference>
<dbReference type="Pfam" id="PF00628">
    <property type="entry name" value="PHD"/>
    <property type="match status" value="1"/>
</dbReference>
<dbReference type="SMART" id="SM00249">
    <property type="entry name" value="PHD"/>
    <property type="match status" value="2"/>
</dbReference>
<dbReference type="GO" id="GO:0008270">
    <property type="term" value="F:zinc ion binding"/>
    <property type="evidence" value="ECO:0007669"/>
    <property type="project" value="UniProtKB-KW"/>
</dbReference>
<keyword evidence="16" id="KW-1185">Reference proteome</keyword>
<dbReference type="PROSITE" id="PS52014">
    <property type="entry name" value="SAMD1_WH"/>
    <property type="match status" value="1"/>
</dbReference>
<keyword evidence="5" id="KW-0479">Metal-binding</keyword>
<dbReference type="PANTHER" id="PTHR12247">
    <property type="entry name" value="POLYCOMB GROUP PROTEIN"/>
    <property type="match status" value="1"/>
</dbReference>
<dbReference type="GO" id="GO:0003677">
    <property type="term" value="F:DNA binding"/>
    <property type="evidence" value="ECO:0007669"/>
    <property type="project" value="InterPro"/>
</dbReference>
<evidence type="ECO:0000256" key="11">
    <source>
        <dbReference type="PROSITE-ProRule" id="PRU00146"/>
    </source>
</evidence>
<evidence type="ECO:0000256" key="3">
    <source>
        <dbReference type="ARBA" id="ARBA00022499"/>
    </source>
</evidence>
<feature type="domain" description="PHD-type" evidence="13">
    <location>
        <begin position="572"/>
        <end position="622"/>
    </location>
</feature>
<dbReference type="InterPro" id="IPR011011">
    <property type="entry name" value="Znf_FYVE_PHD"/>
</dbReference>
<feature type="compositionally biased region" description="Low complexity" evidence="12">
    <location>
        <begin position="458"/>
        <end position="473"/>
    </location>
</feature>